<keyword evidence="4" id="KW-1185">Reference proteome</keyword>
<reference evidence="3 4" key="1">
    <citation type="submission" date="2014-09" db="EMBL/GenBank/DDBJ databases">
        <title>Sporocytophaga myxococcoides PG-01 genome sequencing.</title>
        <authorList>
            <person name="Liu L."/>
            <person name="Gao P.J."/>
            <person name="Chen G.J."/>
            <person name="Wang L.S."/>
        </authorList>
    </citation>
    <scope>NUCLEOTIDE SEQUENCE [LARGE SCALE GENOMIC DNA]</scope>
    <source>
        <strain evidence="3 4">PG-01</strain>
    </source>
</reference>
<dbReference type="PANTHER" id="PTHR46558:SF11">
    <property type="entry name" value="HTH-TYPE TRANSCRIPTIONAL REGULATOR XRE"/>
    <property type="match status" value="1"/>
</dbReference>
<dbReference type="Pfam" id="PF01381">
    <property type="entry name" value="HTH_3"/>
    <property type="match status" value="1"/>
</dbReference>
<dbReference type="PANTHER" id="PTHR46558">
    <property type="entry name" value="TRACRIPTIONAL REGULATORY PROTEIN-RELATED-RELATED"/>
    <property type="match status" value="1"/>
</dbReference>
<proteinExistence type="predicted"/>
<accession>A0A098LCK6</accession>
<name>A0A098LCK6_9BACT</name>
<dbReference type="InterPro" id="IPR001387">
    <property type="entry name" value="Cro/C1-type_HTH"/>
</dbReference>
<keyword evidence="1" id="KW-0238">DNA-binding</keyword>
<dbReference type="CDD" id="cd00093">
    <property type="entry name" value="HTH_XRE"/>
    <property type="match status" value="1"/>
</dbReference>
<dbReference type="STRING" id="153721.MYP_1445"/>
<protein>
    <submittedName>
        <fullName evidence="3">Helix-turn-helix domain-containing protein</fullName>
    </submittedName>
</protein>
<gene>
    <name evidence="3" type="ORF">MYP_1445</name>
</gene>
<dbReference type="Gene3D" id="1.10.260.40">
    <property type="entry name" value="lambda repressor-like DNA-binding domains"/>
    <property type="match status" value="1"/>
</dbReference>
<sequence>MDGVNFYKVLKELRLEENLTQEDISNLLHIDRSNIANYERGKRLPSIESLIKIAEFFNVSLDHLILGKRFGAEKGEEGEIYSQETMRELMADNTALMEEQLRLSEIVAQREEEIKILKNYLNSIKEYNSFLEMKINSIENQIVKGCSE</sequence>
<dbReference type="RefSeq" id="WP_052430002.1">
    <property type="nucleotide sequence ID" value="NZ_BBLT01000002.1"/>
</dbReference>
<dbReference type="AlphaFoldDB" id="A0A098LCK6"/>
<evidence type="ECO:0000313" key="3">
    <source>
        <dbReference type="EMBL" id="GAL84217.1"/>
    </source>
</evidence>
<dbReference type="OrthoDB" id="3831186at2"/>
<dbReference type="eggNOG" id="COG1396">
    <property type="taxonomic scope" value="Bacteria"/>
</dbReference>
<dbReference type="InterPro" id="IPR010982">
    <property type="entry name" value="Lambda_DNA-bd_dom_sf"/>
</dbReference>
<comment type="caution">
    <text evidence="3">The sequence shown here is derived from an EMBL/GenBank/DDBJ whole genome shotgun (WGS) entry which is preliminary data.</text>
</comment>
<organism evidence="3 4">
    <name type="scientific">Sporocytophaga myxococcoides</name>
    <dbReference type="NCBI Taxonomy" id="153721"/>
    <lineage>
        <taxon>Bacteria</taxon>
        <taxon>Pseudomonadati</taxon>
        <taxon>Bacteroidota</taxon>
        <taxon>Cytophagia</taxon>
        <taxon>Cytophagales</taxon>
        <taxon>Cytophagaceae</taxon>
        <taxon>Sporocytophaga</taxon>
    </lineage>
</organism>
<dbReference type="EMBL" id="BBLT01000002">
    <property type="protein sequence ID" value="GAL84217.1"/>
    <property type="molecule type" value="Genomic_DNA"/>
</dbReference>
<evidence type="ECO:0000256" key="1">
    <source>
        <dbReference type="ARBA" id="ARBA00023125"/>
    </source>
</evidence>
<dbReference type="Proteomes" id="UP000030185">
    <property type="component" value="Unassembled WGS sequence"/>
</dbReference>
<dbReference type="PROSITE" id="PS50943">
    <property type="entry name" value="HTH_CROC1"/>
    <property type="match status" value="1"/>
</dbReference>
<dbReference type="SUPFAM" id="SSF47413">
    <property type="entry name" value="lambda repressor-like DNA-binding domains"/>
    <property type="match status" value="1"/>
</dbReference>
<dbReference type="GO" id="GO:0003677">
    <property type="term" value="F:DNA binding"/>
    <property type="evidence" value="ECO:0007669"/>
    <property type="project" value="UniProtKB-KW"/>
</dbReference>
<dbReference type="SMART" id="SM00530">
    <property type="entry name" value="HTH_XRE"/>
    <property type="match status" value="1"/>
</dbReference>
<feature type="domain" description="HTH cro/C1-type" evidence="2">
    <location>
        <begin position="10"/>
        <end position="64"/>
    </location>
</feature>
<evidence type="ECO:0000259" key="2">
    <source>
        <dbReference type="PROSITE" id="PS50943"/>
    </source>
</evidence>
<evidence type="ECO:0000313" key="4">
    <source>
        <dbReference type="Proteomes" id="UP000030185"/>
    </source>
</evidence>